<organism evidence="13 14">
    <name type="scientific">Acrocarpospora phusangensis</name>
    <dbReference type="NCBI Taxonomy" id="1070424"/>
    <lineage>
        <taxon>Bacteria</taxon>
        <taxon>Bacillati</taxon>
        <taxon>Actinomycetota</taxon>
        <taxon>Actinomycetes</taxon>
        <taxon>Streptosporangiales</taxon>
        <taxon>Streptosporangiaceae</taxon>
        <taxon>Acrocarpospora</taxon>
    </lineage>
</organism>
<dbReference type="SUPFAM" id="SSF55874">
    <property type="entry name" value="ATPase domain of HSP90 chaperone/DNA topoisomerase II/histidine kinase"/>
    <property type="match status" value="1"/>
</dbReference>
<dbReference type="SMART" id="SM00388">
    <property type="entry name" value="HisKA"/>
    <property type="match status" value="1"/>
</dbReference>
<dbReference type="Proteomes" id="UP000640052">
    <property type="component" value="Unassembled WGS sequence"/>
</dbReference>
<dbReference type="CDD" id="cd00075">
    <property type="entry name" value="HATPase"/>
    <property type="match status" value="1"/>
</dbReference>
<dbReference type="EMBL" id="BOOA01000084">
    <property type="protein sequence ID" value="GIH28535.1"/>
    <property type="molecule type" value="Genomic_DNA"/>
</dbReference>
<dbReference type="PRINTS" id="PR00344">
    <property type="entry name" value="BCTRLSENSOR"/>
</dbReference>
<dbReference type="SMART" id="SM00387">
    <property type="entry name" value="HATPase_c"/>
    <property type="match status" value="1"/>
</dbReference>
<dbReference type="AlphaFoldDB" id="A0A919UUL6"/>
<dbReference type="GO" id="GO:0000155">
    <property type="term" value="F:phosphorelay sensor kinase activity"/>
    <property type="evidence" value="ECO:0007669"/>
    <property type="project" value="InterPro"/>
</dbReference>
<keyword evidence="4" id="KW-0597">Phosphoprotein</keyword>
<evidence type="ECO:0000256" key="9">
    <source>
        <dbReference type="ARBA" id="ARBA00023012"/>
    </source>
</evidence>
<dbReference type="SMART" id="SM00304">
    <property type="entry name" value="HAMP"/>
    <property type="match status" value="1"/>
</dbReference>
<evidence type="ECO:0000256" key="6">
    <source>
        <dbReference type="ARBA" id="ARBA00022692"/>
    </source>
</evidence>
<evidence type="ECO:0000256" key="2">
    <source>
        <dbReference type="ARBA" id="ARBA00004236"/>
    </source>
</evidence>
<keyword evidence="5" id="KW-0808">Transferase</keyword>
<evidence type="ECO:0000256" key="5">
    <source>
        <dbReference type="ARBA" id="ARBA00022679"/>
    </source>
</evidence>
<evidence type="ECO:0000313" key="13">
    <source>
        <dbReference type="EMBL" id="GIH28535.1"/>
    </source>
</evidence>
<evidence type="ECO:0000256" key="10">
    <source>
        <dbReference type="ARBA" id="ARBA00023136"/>
    </source>
</evidence>
<dbReference type="InterPro" id="IPR036890">
    <property type="entry name" value="HATPase_C_sf"/>
</dbReference>
<sequence>MAAALLGMLFAILLAGLFHRLAGAQLTDAVNGTATRLGVSVQRDLVPVRLAHGYIPNVQIADSAGRVVAASAPMAGKGPMSSLLPPPGTPGDAPGASAVVCDSTPLGNKCHIVVEQRVYSGGQSWTVYAAAPTPPLVDPGLAAVLIAGVLALTGAVTYTCRHIVGESLNPVDAIRSELDEINATDPARRVSIPPHEDEIHRLADSINHTLGRLQEALEQQRQFTSDVCHDLRGPVAAMRLEVEDAMTCEAPTVDSDMGETMLANLERLQAIIRDLLVIACLDGGTPGTCDTIDLAELVTAELDARHASAKRIERELSPGVAVRGDRLRLGRLLGNLVDNAERHADSRVTVRVSRLDGGPAAGACFATGTAVLEVLDDGAGIPRDQWDKVFQRFVRLSESRERDPGGTGLGLAIARQIAEMSGGTLCIADCGRGARFVLQLPMAPAA</sequence>
<evidence type="ECO:0000259" key="12">
    <source>
        <dbReference type="PROSITE" id="PS50885"/>
    </source>
</evidence>
<dbReference type="Gene3D" id="1.10.287.130">
    <property type="match status" value="1"/>
</dbReference>
<keyword evidence="14" id="KW-1185">Reference proteome</keyword>
<keyword evidence="9" id="KW-0902">Two-component regulatory system</keyword>
<feature type="domain" description="HAMP" evidence="12">
    <location>
        <begin position="165"/>
        <end position="218"/>
    </location>
</feature>
<dbReference type="Gene3D" id="3.30.565.10">
    <property type="entry name" value="Histidine kinase-like ATPase, C-terminal domain"/>
    <property type="match status" value="1"/>
</dbReference>
<dbReference type="InterPro" id="IPR036097">
    <property type="entry name" value="HisK_dim/P_sf"/>
</dbReference>
<evidence type="ECO:0000256" key="4">
    <source>
        <dbReference type="ARBA" id="ARBA00022553"/>
    </source>
</evidence>
<comment type="caution">
    <text evidence="13">The sequence shown here is derived from an EMBL/GenBank/DDBJ whole genome shotgun (WGS) entry which is preliminary data.</text>
</comment>
<comment type="subcellular location">
    <subcellularLocation>
        <location evidence="2">Cell membrane</location>
    </subcellularLocation>
</comment>
<keyword evidence="8" id="KW-1133">Transmembrane helix</keyword>
<keyword evidence="10" id="KW-0472">Membrane</keyword>
<feature type="domain" description="Histidine kinase" evidence="11">
    <location>
        <begin position="226"/>
        <end position="444"/>
    </location>
</feature>
<evidence type="ECO:0000256" key="8">
    <source>
        <dbReference type="ARBA" id="ARBA00022989"/>
    </source>
</evidence>
<protein>
    <recommendedName>
        <fullName evidence="3">histidine kinase</fullName>
        <ecNumber evidence="3">2.7.13.3</ecNumber>
    </recommendedName>
</protein>
<dbReference type="PANTHER" id="PTHR45436:SF5">
    <property type="entry name" value="SENSOR HISTIDINE KINASE TRCS"/>
    <property type="match status" value="1"/>
</dbReference>
<keyword evidence="6" id="KW-0812">Transmembrane</keyword>
<name>A0A919UUL6_9ACTN</name>
<dbReference type="CDD" id="cd00082">
    <property type="entry name" value="HisKA"/>
    <property type="match status" value="1"/>
</dbReference>
<evidence type="ECO:0000313" key="14">
    <source>
        <dbReference type="Proteomes" id="UP000640052"/>
    </source>
</evidence>
<keyword evidence="7 13" id="KW-0418">Kinase</keyword>
<comment type="catalytic activity">
    <reaction evidence="1">
        <text>ATP + protein L-histidine = ADP + protein N-phospho-L-histidine.</text>
        <dbReference type="EC" id="2.7.13.3"/>
    </reaction>
</comment>
<evidence type="ECO:0000256" key="3">
    <source>
        <dbReference type="ARBA" id="ARBA00012438"/>
    </source>
</evidence>
<dbReference type="EC" id="2.7.13.3" evidence="3"/>
<dbReference type="InterPro" id="IPR005467">
    <property type="entry name" value="His_kinase_dom"/>
</dbReference>
<dbReference type="PANTHER" id="PTHR45436">
    <property type="entry name" value="SENSOR HISTIDINE KINASE YKOH"/>
    <property type="match status" value="1"/>
</dbReference>
<dbReference type="GO" id="GO:0005886">
    <property type="term" value="C:plasma membrane"/>
    <property type="evidence" value="ECO:0007669"/>
    <property type="project" value="UniProtKB-SubCell"/>
</dbReference>
<dbReference type="InterPro" id="IPR003660">
    <property type="entry name" value="HAMP_dom"/>
</dbReference>
<evidence type="ECO:0000256" key="1">
    <source>
        <dbReference type="ARBA" id="ARBA00000085"/>
    </source>
</evidence>
<dbReference type="PROSITE" id="PS50109">
    <property type="entry name" value="HIS_KIN"/>
    <property type="match status" value="1"/>
</dbReference>
<evidence type="ECO:0000256" key="7">
    <source>
        <dbReference type="ARBA" id="ARBA00022777"/>
    </source>
</evidence>
<evidence type="ECO:0000259" key="11">
    <source>
        <dbReference type="PROSITE" id="PS50109"/>
    </source>
</evidence>
<dbReference type="InterPro" id="IPR003661">
    <property type="entry name" value="HisK_dim/P_dom"/>
</dbReference>
<proteinExistence type="predicted"/>
<dbReference type="InterPro" id="IPR003594">
    <property type="entry name" value="HATPase_dom"/>
</dbReference>
<dbReference type="Pfam" id="PF02518">
    <property type="entry name" value="HATPase_c"/>
    <property type="match status" value="1"/>
</dbReference>
<dbReference type="Pfam" id="PF00512">
    <property type="entry name" value="HisKA"/>
    <property type="match status" value="1"/>
</dbReference>
<accession>A0A919UUL6</accession>
<dbReference type="InterPro" id="IPR050428">
    <property type="entry name" value="TCS_sensor_his_kinase"/>
</dbReference>
<reference evidence="13" key="1">
    <citation type="submission" date="2021-01" db="EMBL/GenBank/DDBJ databases">
        <title>Whole genome shotgun sequence of Acrocarpospora phusangensis NBRC 108782.</title>
        <authorList>
            <person name="Komaki H."/>
            <person name="Tamura T."/>
        </authorList>
    </citation>
    <scope>NUCLEOTIDE SEQUENCE</scope>
    <source>
        <strain evidence="13">NBRC 108782</strain>
    </source>
</reference>
<dbReference type="SUPFAM" id="SSF47384">
    <property type="entry name" value="Homodimeric domain of signal transducing histidine kinase"/>
    <property type="match status" value="1"/>
</dbReference>
<dbReference type="InterPro" id="IPR004358">
    <property type="entry name" value="Sig_transdc_His_kin-like_C"/>
</dbReference>
<dbReference type="PROSITE" id="PS50885">
    <property type="entry name" value="HAMP"/>
    <property type="match status" value="1"/>
</dbReference>
<gene>
    <name evidence="13" type="ORF">Aph01nite_68450</name>
</gene>